<dbReference type="PANTHER" id="PTHR24292:SF54">
    <property type="entry name" value="CYP9F3-RELATED"/>
    <property type="match status" value="1"/>
</dbReference>
<evidence type="ECO:0000256" key="2">
    <source>
        <dbReference type="ARBA" id="ARBA00004174"/>
    </source>
</evidence>
<keyword evidence="9" id="KW-0560">Oxidoreductase</keyword>
<sequence>TRNDFLQLLLQTAKETEDNQKSEVPEKDDITSNYGMQEDINQQSLKTITSKSLSMTEVVAQCVTFFLGGYEMTALTLSFASYLLALNPDVQERLRQEVDETLKETGGELTYEAAQSMKYLDNVISETLRIYPPLIRLNRTAEADYI</sequence>
<evidence type="ECO:0000256" key="4">
    <source>
        <dbReference type="ARBA" id="ARBA00010617"/>
    </source>
</evidence>
<keyword evidence="5" id="KW-0349">Heme</keyword>
<keyword evidence="8" id="KW-0492">Microsome</keyword>
<evidence type="ECO:0000256" key="8">
    <source>
        <dbReference type="ARBA" id="ARBA00022848"/>
    </source>
</evidence>
<evidence type="ECO:0000256" key="11">
    <source>
        <dbReference type="ARBA" id="ARBA00023033"/>
    </source>
</evidence>
<evidence type="ECO:0000256" key="9">
    <source>
        <dbReference type="ARBA" id="ARBA00023002"/>
    </source>
</evidence>
<evidence type="ECO:0000313" key="14">
    <source>
        <dbReference type="Proteomes" id="UP000827092"/>
    </source>
</evidence>
<evidence type="ECO:0008006" key="15">
    <source>
        <dbReference type="Google" id="ProtNLM"/>
    </source>
</evidence>
<keyword evidence="12" id="KW-0472">Membrane</keyword>
<evidence type="ECO:0000313" key="13">
    <source>
        <dbReference type="EMBL" id="KAG8172404.1"/>
    </source>
</evidence>
<evidence type="ECO:0000256" key="5">
    <source>
        <dbReference type="ARBA" id="ARBA00022617"/>
    </source>
</evidence>
<comment type="caution">
    <text evidence="13">The sequence shown here is derived from an EMBL/GenBank/DDBJ whole genome shotgun (WGS) entry which is preliminary data.</text>
</comment>
<dbReference type="PANTHER" id="PTHR24292">
    <property type="entry name" value="CYTOCHROME P450"/>
    <property type="match status" value="1"/>
</dbReference>
<dbReference type="GO" id="GO:0016705">
    <property type="term" value="F:oxidoreductase activity, acting on paired donors, with incorporation or reduction of molecular oxygen"/>
    <property type="evidence" value="ECO:0007669"/>
    <property type="project" value="InterPro"/>
</dbReference>
<dbReference type="EMBL" id="JAFNEN010002747">
    <property type="protein sequence ID" value="KAG8172404.1"/>
    <property type="molecule type" value="Genomic_DNA"/>
</dbReference>
<organism evidence="13 14">
    <name type="scientific">Oedothorax gibbosus</name>
    <dbReference type="NCBI Taxonomy" id="931172"/>
    <lineage>
        <taxon>Eukaryota</taxon>
        <taxon>Metazoa</taxon>
        <taxon>Ecdysozoa</taxon>
        <taxon>Arthropoda</taxon>
        <taxon>Chelicerata</taxon>
        <taxon>Arachnida</taxon>
        <taxon>Araneae</taxon>
        <taxon>Araneomorphae</taxon>
        <taxon>Entelegynae</taxon>
        <taxon>Araneoidea</taxon>
        <taxon>Linyphiidae</taxon>
        <taxon>Erigoninae</taxon>
        <taxon>Oedothorax</taxon>
    </lineage>
</organism>
<evidence type="ECO:0000256" key="10">
    <source>
        <dbReference type="ARBA" id="ARBA00023004"/>
    </source>
</evidence>
<accession>A0AAV6TKW9</accession>
<dbReference type="GO" id="GO:0004497">
    <property type="term" value="F:monooxygenase activity"/>
    <property type="evidence" value="ECO:0007669"/>
    <property type="project" value="UniProtKB-KW"/>
</dbReference>
<dbReference type="GO" id="GO:0005789">
    <property type="term" value="C:endoplasmic reticulum membrane"/>
    <property type="evidence" value="ECO:0007669"/>
    <property type="project" value="UniProtKB-SubCell"/>
</dbReference>
<evidence type="ECO:0000256" key="7">
    <source>
        <dbReference type="ARBA" id="ARBA00022824"/>
    </source>
</evidence>
<dbReference type="Gene3D" id="1.10.630.10">
    <property type="entry name" value="Cytochrome P450"/>
    <property type="match status" value="1"/>
</dbReference>
<dbReference type="GO" id="GO:0020037">
    <property type="term" value="F:heme binding"/>
    <property type="evidence" value="ECO:0007669"/>
    <property type="project" value="InterPro"/>
</dbReference>
<name>A0AAV6TKW9_9ARAC</name>
<dbReference type="InterPro" id="IPR001128">
    <property type="entry name" value="Cyt_P450"/>
</dbReference>
<dbReference type="Pfam" id="PF00067">
    <property type="entry name" value="p450"/>
    <property type="match status" value="1"/>
</dbReference>
<keyword evidence="11" id="KW-0503">Monooxygenase</keyword>
<evidence type="ECO:0000256" key="12">
    <source>
        <dbReference type="ARBA" id="ARBA00023136"/>
    </source>
</evidence>
<keyword evidence="7" id="KW-0256">Endoplasmic reticulum</keyword>
<dbReference type="InterPro" id="IPR036396">
    <property type="entry name" value="Cyt_P450_sf"/>
</dbReference>
<gene>
    <name evidence="13" type="ORF">JTE90_026868</name>
</gene>
<comment type="subcellular location">
    <subcellularLocation>
        <location evidence="3">Endoplasmic reticulum membrane</location>
        <topology evidence="3">Peripheral membrane protein</topology>
    </subcellularLocation>
    <subcellularLocation>
        <location evidence="2">Microsome membrane</location>
        <topology evidence="2">Peripheral membrane protein</topology>
    </subcellularLocation>
</comment>
<keyword evidence="14" id="KW-1185">Reference proteome</keyword>
<dbReference type="AlphaFoldDB" id="A0AAV6TKW9"/>
<proteinExistence type="inferred from homology"/>
<evidence type="ECO:0000256" key="3">
    <source>
        <dbReference type="ARBA" id="ARBA00004406"/>
    </source>
</evidence>
<keyword evidence="10" id="KW-0408">Iron</keyword>
<comment type="similarity">
    <text evidence="4">Belongs to the cytochrome P450 family.</text>
</comment>
<comment type="cofactor">
    <cofactor evidence="1">
        <name>heme</name>
        <dbReference type="ChEBI" id="CHEBI:30413"/>
    </cofactor>
</comment>
<dbReference type="SUPFAM" id="SSF48264">
    <property type="entry name" value="Cytochrome P450"/>
    <property type="match status" value="1"/>
</dbReference>
<dbReference type="Proteomes" id="UP000827092">
    <property type="component" value="Unassembled WGS sequence"/>
</dbReference>
<evidence type="ECO:0000256" key="1">
    <source>
        <dbReference type="ARBA" id="ARBA00001971"/>
    </source>
</evidence>
<reference evidence="13 14" key="1">
    <citation type="journal article" date="2022" name="Nat. Ecol. Evol.">
        <title>A masculinizing supergene underlies an exaggerated male reproductive morph in a spider.</title>
        <authorList>
            <person name="Hendrickx F."/>
            <person name="De Corte Z."/>
            <person name="Sonet G."/>
            <person name="Van Belleghem S.M."/>
            <person name="Kostlbacher S."/>
            <person name="Vangestel C."/>
        </authorList>
    </citation>
    <scope>NUCLEOTIDE SEQUENCE [LARGE SCALE GENOMIC DNA]</scope>
    <source>
        <strain evidence="13">W744_W776</strain>
    </source>
</reference>
<feature type="non-terminal residue" evidence="13">
    <location>
        <position position="1"/>
    </location>
</feature>
<dbReference type="GO" id="GO:0005506">
    <property type="term" value="F:iron ion binding"/>
    <property type="evidence" value="ECO:0007669"/>
    <property type="project" value="InterPro"/>
</dbReference>
<dbReference type="InterPro" id="IPR050476">
    <property type="entry name" value="Insect_CytP450_Detox"/>
</dbReference>
<keyword evidence="6" id="KW-0479">Metal-binding</keyword>
<protein>
    <recommendedName>
        <fullName evidence="15">Cytochrome P450</fullName>
    </recommendedName>
</protein>
<evidence type="ECO:0000256" key="6">
    <source>
        <dbReference type="ARBA" id="ARBA00022723"/>
    </source>
</evidence>